<proteinExistence type="predicted"/>
<feature type="domain" description="Phosphodiester glycosidase" evidence="2">
    <location>
        <begin position="81"/>
        <end position="232"/>
    </location>
</feature>
<keyword evidence="4" id="KW-1185">Reference proteome</keyword>
<feature type="signal peptide" evidence="1">
    <location>
        <begin position="1"/>
        <end position="28"/>
    </location>
</feature>
<dbReference type="Pfam" id="PF09992">
    <property type="entry name" value="NAGPA"/>
    <property type="match status" value="1"/>
</dbReference>
<feature type="chain" id="PRO_5032991811" description="Phosphodiester glycosidase domain-containing protein" evidence="1">
    <location>
        <begin position="29"/>
        <end position="256"/>
    </location>
</feature>
<evidence type="ECO:0000259" key="2">
    <source>
        <dbReference type="Pfam" id="PF09992"/>
    </source>
</evidence>
<sequence>MKSNRRYLSLNSLFFCGFLALTASRASGAELIVYNSPNLMVSVCKIDLLRDTVRMFWKDDNKLLLGRFSRLQTWLHAQGEDVVCATNAGIYQQDYRPLGLYIENGVTQRQLNVRKNAYGNFYIQPNGIFLIRDKKAEIIDTDRFAAERDALLPGVLYATQSGPLLLQNGKINATFSAASDNRLIRNAVCITSPHDVVLAIAREPVNFYEFAQFLRDKISCTDALYLDGSISRMYPGEDAEIGPDFGVLIAATKKKK</sequence>
<protein>
    <recommendedName>
        <fullName evidence="2">Phosphodiester glycosidase domain-containing protein</fullName>
    </recommendedName>
</protein>
<evidence type="ECO:0000313" key="4">
    <source>
        <dbReference type="Proteomes" id="UP000451565"/>
    </source>
</evidence>
<dbReference type="AlphaFoldDB" id="A0A843YUM6"/>
<reference evidence="3 4" key="1">
    <citation type="submission" date="2019-10" db="EMBL/GenBank/DDBJ databases">
        <title>Glaciimonas soli sp. nov., a psychrophilic bacterium isolated from the forest soil of a high elevation mountain in Taiwan.</title>
        <authorList>
            <person name="Wang L.-T."/>
            <person name="Shieh W.Y."/>
        </authorList>
    </citation>
    <scope>NUCLEOTIDE SEQUENCE [LARGE SCALE GENOMIC DNA]</scope>
    <source>
        <strain evidence="3 4">GS1</strain>
    </source>
</reference>
<accession>A0A843YUM6</accession>
<dbReference type="OrthoDB" id="5515706at2"/>
<dbReference type="Proteomes" id="UP000451565">
    <property type="component" value="Unassembled WGS sequence"/>
</dbReference>
<evidence type="ECO:0000256" key="1">
    <source>
        <dbReference type="SAM" id="SignalP"/>
    </source>
</evidence>
<comment type="caution">
    <text evidence="3">The sequence shown here is derived from an EMBL/GenBank/DDBJ whole genome shotgun (WGS) entry which is preliminary data.</text>
</comment>
<name>A0A843YUM6_9BURK</name>
<gene>
    <name evidence="3" type="ORF">GEV47_09990</name>
</gene>
<dbReference type="RefSeq" id="WP_153234613.1">
    <property type="nucleotide sequence ID" value="NZ_WINI01000004.1"/>
</dbReference>
<dbReference type="EMBL" id="WINI01000004">
    <property type="protein sequence ID" value="MQR01011.1"/>
    <property type="molecule type" value="Genomic_DNA"/>
</dbReference>
<organism evidence="3 4">
    <name type="scientific">Glaciimonas soli</name>
    <dbReference type="NCBI Taxonomy" id="2590999"/>
    <lineage>
        <taxon>Bacteria</taxon>
        <taxon>Pseudomonadati</taxon>
        <taxon>Pseudomonadota</taxon>
        <taxon>Betaproteobacteria</taxon>
        <taxon>Burkholderiales</taxon>
        <taxon>Oxalobacteraceae</taxon>
        <taxon>Glaciimonas</taxon>
    </lineage>
</organism>
<dbReference type="InterPro" id="IPR018711">
    <property type="entry name" value="NAGPA"/>
</dbReference>
<evidence type="ECO:0000313" key="3">
    <source>
        <dbReference type="EMBL" id="MQR01011.1"/>
    </source>
</evidence>
<keyword evidence="1" id="KW-0732">Signal</keyword>